<dbReference type="Proteomes" id="UP001302222">
    <property type="component" value="Unassembled WGS sequence"/>
</dbReference>
<comment type="caution">
    <text evidence="1">The sequence shown here is derived from an EMBL/GenBank/DDBJ whole genome shotgun (WGS) entry which is preliminary data.</text>
</comment>
<dbReference type="RefSeq" id="WP_323255121.1">
    <property type="nucleotide sequence ID" value="NZ_JAYGIM010000001.1"/>
</dbReference>
<sequence>MHKALLQKNDSFTKKTNASYFLLKKIDVYLSDLAFTLDNLLDKRLVGTFYNLFVAILLNRNRSIGLLLSELGGFICGFNHAPAGTKRISNLLRSKKWTATVIDDFLFARSKKRIEQLIQIGKRPLLIWDDSKIEKHESWRPTLGLPKVYAV</sequence>
<organism evidence="1 2">
    <name type="scientific">Arcicella lustrica</name>
    <dbReference type="NCBI Taxonomy" id="2984196"/>
    <lineage>
        <taxon>Bacteria</taxon>
        <taxon>Pseudomonadati</taxon>
        <taxon>Bacteroidota</taxon>
        <taxon>Cytophagia</taxon>
        <taxon>Cytophagales</taxon>
        <taxon>Flectobacillaceae</taxon>
        <taxon>Arcicella</taxon>
    </lineage>
</organism>
<name>A0ABU5SD15_9BACT</name>
<proteinExistence type="predicted"/>
<evidence type="ECO:0000313" key="2">
    <source>
        <dbReference type="Proteomes" id="UP001302222"/>
    </source>
</evidence>
<keyword evidence="2" id="KW-1185">Reference proteome</keyword>
<reference evidence="1 2" key="1">
    <citation type="submission" date="2023-12" db="EMBL/GenBank/DDBJ databases">
        <title>Novel species of the genus Arcicella isolated from rivers.</title>
        <authorList>
            <person name="Lu H."/>
        </authorList>
    </citation>
    <scope>NUCLEOTIDE SEQUENCE [LARGE SCALE GENOMIC DNA]</scope>
    <source>
        <strain evidence="1 2">DC25W</strain>
    </source>
</reference>
<evidence type="ECO:0000313" key="1">
    <source>
        <dbReference type="EMBL" id="MEA5425175.1"/>
    </source>
</evidence>
<gene>
    <name evidence="1" type="ORF">VB798_01235</name>
</gene>
<protein>
    <recommendedName>
        <fullName evidence="3">Transposase</fullName>
    </recommendedName>
</protein>
<dbReference type="EMBL" id="JAYGIM010000001">
    <property type="protein sequence ID" value="MEA5425175.1"/>
    <property type="molecule type" value="Genomic_DNA"/>
</dbReference>
<accession>A0ABU5SD15</accession>
<evidence type="ECO:0008006" key="3">
    <source>
        <dbReference type="Google" id="ProtNLM"/>
    </source>
</evidence>